<dbReference type="GO" id="GO:0015658">
    <property type="term" value="F:branched-chain amino acid transmembrane transporter activity"/>
    <property type="evidence" value="ECO:0007669"/>
    <property type="project" value="InterPro"/>
</dbReference>
<evidence type="ECO:0000256" key="6">
    <source>
        <dbReference type="SAM" id="Phobius"/>
    </source>
</evidence>
<evidence type="ECO:0000256" key="3">
    <source>
        <dbReference type="ARBA" id="ARBA00022692"/>
    </source>
</evidence>
<evidence type="ECO:0000313" key="7">
    <source>
        <dbReference type="EMBL" id="MBP0496078.1"/>
    </source>
</evidence>
<name>A0A940SA78_9PROT</name>
<keyword evidence="5 6" id="KW-0472">Membrane</keyword>
<dbReference type="GO" id="GO:0005886">
    <property type="term" value="C:plasma membrane"/>
    <property type="evidence" value="ECO:0007669"/>
    <property type="project" value="UniProtKB-SubCell"/>
</dbReference>
<proteinExistence type="predicted"/>
<evidence type="ECO:0000256" key="2">
    <source>
        <dbReference type="ARBA" id="ARBA00022475"/>
    </source>
</evidence>
<keyword evidence="4 6" id="KW-1133">Transmembrane helix</keyword>
<evidence type="ECO:0000256" key="1">
    <source>
        <dbReference type="ARBA" id="ARBA00004651"/>
    </source>
</evidence>
<feature type="transmembrane region" description="Helical" evidence="6">
    <location>
        <begin position="46"/>
        <end position="67"/>
    </location>
</feature>
<dbReference type="CDD" id="cd06581">
    <property type="entry name" value="TM_PBP1_LivM_like"/>
    <property type="match status" value="1"/>
</dbReference>
<dbReference type="RefSeq" id="WP_209376870.1">
    <property type="nucleotide sequence ID" value="NZ_JAGIZA010000026.1"/>
</dbReference>
<sequence>MTENRIVLLLLALAAVLPAFVGDQYVMHLLIMTFFYAMLSTSLNLIVGYVGELSLGHAAFLGLGAYTSAVLSTEAGLPFWLCLPAAGIVAGTAALAVGAITLRLEGHFFVLISLAFAEVLRYVVMNSVELLRGPLGYPNIPAPSLSFGGTVLADFASKAHFYYLGLALLAATLYAAWRFARSSFGLGALAVRENRRLARAVGIDPFRHALVAFVAGGVLAGIAGSFYAHYLTFVGPEVLGFSFTLSALMMVVIGGRGTLLGPLLGAAVVGITLELLRSVNEARLSIFGILLVLAVMFLPDGLVSLRWRRRPEPAEESPTEALDSPLRS</sequence>
<evidence type="ECO:0000256" key="4">
    <source>
        <dbReference type="ARBA" id="ARBA00022989"/>
    </source>
</evidence>
<gene>
    <name evidence="7" type="ORF">J5Y10_25070</name>
</gene>
<keyword evidence="8" id="KW-1185">Reference proteome</keyword>
<organism evidence="7 8">
    <name type="scientific">Roseomonas indoligenes</name>
    <dbReference type="NCBI Taxonomy" id="2820811"/>
    <lineage>
        <taxon>Bacteria</taxon>
        <taxon>Pseudomonadati</taxon>
        <taxon>Pseudomonadota</taxon>
        <taxon>Alphaproteobacteria</taxon>
        <taxon>Acetobacterales</taxon>
        <taxon>Roseomonadaceae</taxon>
        <taxon>Roseomonas</taxon>
    </lineage>
</organism>
<protein>
    <submittedName>
        <fullName evidence="7">Branched-chain amino acid ABC transporter permease</fullName>
    </submittedName>
</protein>
<accession>A0A940SA78</accession>
<comment type="caution">
    <text evidence="7">The sequence shown here is derived from an EMBL/GenBank/DDBJ whole genome shotgun (WGS) entry which is preliminary data.</text>
</comment>
<dbReference type="InterPro" id="IPR001851">
    <property type="entry name" value="ABC_transp_permease"/>
</dbReference>
<evidence type="ECO:0000313" key="8">
    <source>
        <dbReference type="Proteomes" id="UP000677537"/>
    </source>
</evidence>
<feature type="transmembrane region" description="Helical" evidence="6">
    <location>
        <begin position="209"/>
        <end position="227"/>
    </location>
</feature>
<dbReference type="InterPro" id="IPR043428">
    <property type="entry name" value="LivM-like"/>
</dbReference>
<dbReference type="PANTHER" id="PTHR30482">
    <property type="entry name" value="HIGH-AFFINITY BRANCHED-CHAIN AMINO ACID TRANSPORT SYSTEM PERMEASE"/>
    <property type="match status" value="1"/>
</dbReference>
<dbReference type="Proteomes" id="UP000677537">
    <property type="component" value="Unassembled WGS sequence"/>
</dbReference>
<feature type="transmembrane region" description="Helical" evidence="6">
    <location>
        <begin position="282"/>
        <end position="303"/>
    </location>
</feature>
<feature type="transmembrane region" description="Helical" evidence="6">
    <location>
        <begin position="79"/>
        <end position="100"/>
    </location>
</feature>
<feature type="transmembrane region" description="Helical" evidence="6">
    <location>
        <begin position="159"/>
        <end position="177"/>
    </location>
</feature>
<dbReference type="EMBL" id="JAGIZA010000026">
    <property type="protein sequence ID" value="MBP0496078.1"/>
    <property type="molecule type" value="Genomic_DNA"/>
</dbReference>
<keyword evidence="2" id="KW-1003">Cell membrane</keyword>
<comment type="subcellular location">
    <subcellularLocation>
        <location evidence="1">Cell membrane</location>
        <topology evidence="1">Multi-pass membrane protein</topology>
    </subcellularLocation>
</comment>
<dbReference type="PANTHER" id="PTHR30482:SF10">
    <property type="entry name" value="HIGH-AFFINITY BRANCHED-CHAIN AMINO ACID TRANSPORT PROTEIN BRAE"/>
    <property type="match status" value="1"/>
</dbReference>
<dbReference type="Pfam" id="PF02653">
    <property type="entry name" value="BPD_transp_2"/>
    <property type="match status" value="1"/>
</dbReference>
<feature type="transmembrane region" description="Helical" evidence="6">
    <location>
        <begin position="233"/>
        <end position="252"/>
    </location>
</feature>
<reference evidence="7" key="1">
    <citation type="submission" date="2021-03" db="EMBL/GenBank/DDBJ databases">
        <authorList>
            <person name="So Y."/>
        </authorList>
    </citation>
    <scope>NUCLEOTIDE SEQUENCE</scope>
    <source>
        <strain evidence="7">SG15</strain>
    </source>
</reference>
<keyword evidence="3 6" id="KW-0812">Transmembrane</keyword>
<evidence type="ECO:0000256" key="5">
    <source>
        <dbReference type="ARBA" id="ARBA00023136"/>
    </source>
</evidence>
<dbReference type="AlphaFoldDB" id="A0A940SA78"/>
<feature type="transmembrane region" description="Helical" evidence="6">
    <location>
        <begin position="106"/>
        <end position="124"/>
    </location>
</feature>